<dbReference type="SUPFAM" id="SSF49478">
    <property type="entry name" value="Cna protein B-type domain"/>
    <property type="match status" value="1"/>
</dbReference>
<feature type="chain" id="PRO_5007281662" description="Carboxypeptidase regulatory-like domain-containing protein" evidence="1">
    <location>
        <begin position="23"/>
        <end position="109"/>
    </location>
</feature>
<dbReference type="InterPro" id="IPR013783">
    <property type="entry name" value="Ig-like_fold"/>
</dbReference>
<feature type="signal peptide" evidence="1">
    <location>
        <begin position="1"/>
        <end position="22"/>
    </location>
</feature>
<protein>
    <recommendedName>
        <fullName evidence="4">Carboxypeptidase regulatory-like domain-containing protein</fullName>
    </recommendedName>
</protein>
<dbReference type="EMBL" id="FIZX01000001">
    <property type="protein sequence ID" value="CZF78172.1"/>
    <property type="molecule type" value="Genomic_DNA"/>
</dbReference>
<accession>A0A128EUA8</accession>
<gene>
    <name evidence="2" type="ORF">GCE9029_00674</name>
</gene>
<organism evidence="2 3">
    <name type="scientific">Grimontia celer</name>
    <dbReference type="NCBI Taxonomy" id="1796497"/>
    <lineage>
        <taxon>Bacteria</taxon>
        <taxon>Pseudomonadati</taxon>
        <taxon>Pseudomonadota</taxon>
        <taxon>Gammaproteobacteria</taxon>
        <taxon>Vibrionales</taxon>
        <taxon>Vibrionaceae</taxon>
        <taxon>Grimontia</taxon>
    </lineage>
</organism>
<evidence type="ECO:0000313" key="3">
    <source>
        <dbReference type="Proteomes" id="UP000071641"/>
    </source>
</evidence>
<dbReference type="Pfam" id="PF13620">
    <property type="entry name" value="CarboxypepD_reg"/>
    <property type="match status" value="1"/>
</dbReference>
<proteinExistence type="predicted"/>
<dbReference type="AlphaFoldDB" id="A0A128EUA8"/>
<dbReference type="OrthoDB" id="9772097at2"/>
<evidence type="ECO:0000313" key="2">
    <source>
        <dbReference type="EMBL" id="CZF78172.1"/>
    </source>
</evidence>
<keyword evidence="3" id="KW-1185">Reference proteome</keyword>
<dbReference type="RefSeq" id="WP_062661021.1">
    <property type="nucleotide sequence ID" value="NZ_FIZX01000001.1"/>
</dbReference>
<evidence type="ECO:0000256" key="1">
    <source>
        <dbReference type="SAM" id="SignalP"/>
    </source>
</evidence>
<reference evidence="3" key="1">
    <citation type="submission" date="2016-02" db="EMBL/GenBank/DDBJ databases">
        <authorList>
            <person name="Rodrigo-Torres Lidia"/>
            <person name="Arahal R.David."/>
        </authorList>
    </citation>
    <scope>NUCLEOTIDE SEQUENCE [LARGE SCALE GENOMIC DNA]</scope>
    <source>
        <strain evidence="3">CECT 9029</strain>
    </source>
</reference>
<dbReference type="Proteomes" id="UP000071641">
    <property type="component" value="Unassembled WGS sequence"/>
</dbReference>
<dbReference type="STRING" id="1796497.GCE9029_00674"/>
<dbReference type="Gene3D" id="2.60.40.10">
    <property type="entry name" value="Immunoglobulins"/>
    <property type="match status" value="1"/>
</dbReference>
<keyword evidence="1" id="KW-0732">Signal</keyword>
<sequence length="109" mass="11552">MNSKPAIIAAFLSFVGFSSANGATESPLLSVVVTNQGNPVEHAVVTVISWTDSNYIANKRTSSDGQVTFEDLPEGQFDISVQSEGSPLKAKRSGNTALQDSLNVVFAFE</sequence>
<name>A0A128EUA8_9GAMM</name>
<evidence type="ECO:0008006" key="4">
    <source>
        <dbReference type="Google" id="ProtNLM"/>
    </source>
</evidence>